<dbReference type="Gene3D" id="3.10.450.160">
    <property type="entry name" value="inner membrane protein cigr"/>
    <property type="match status" value="1"/>
</dbReference>
<dbReference type="EMBL" id="JACIEV010000002">
    <property type="protein sequence ID" value="MBB4153165.1"/>
    <property type="molecule type" value="Genomic_DNA"/>
</dbReference>
<dbReference type="RefSeq" id="WP_183982826.1">
    <property type="nucleotide sequence ID" value="NZ_JACIEV010000002.1"/>
</dbReference>
<sequence>MKTLILGTLAALVAAAPIATAADAQARQTTTTTVKRGPGGREVVTQRTVTRGNGYAWRTGERFDRKRAQNYRRITEYRTYRLAAPQRGWYWARSGRDAVLVRPNGTIAQVRRGAF</sequence>
<proteinExistence type="predicted"/>
<keyword evidence="1" id="KW-0732">Signal</keyword>
<organism evidence="2 3">
    <name type="scientific">Sphingomonas jinjuensis</name>
    <dbReference type="NCBI Taxonomy" id="535907"/>
    <lineage>
        <taxon>Bacteria</taxon>
        <taxon>Pseudomonadati</taxon>
        <taxon>Pseudomonadota</taxon>
        <taxon>Alphaproteobacteria</taxon>
        <taxon>Sphingomonadales</taxon>
        <taxon>Sphingomonadaceae</taxon>
        <taxon>Sphingomonas</taxon>
    </lineage>
</organism>
<comment type="caution">
    <text evidence="2">The sequence shown here is derived from an EMBL/GenBank/DDBJ whole genome shotgun (WGS) entry which is preliminary data.</text>
</comment>
<name>A0A840FIJ0_9SPHN</name>
<evidence type="ECO:0000313" key="2">
    <source>
        <dbReference type="EMBL" id="MBB4153165.1"/>
    </source>
</evidence>
<feature type="chain" id="PRO_5032967125" evidence="1">
    <location>
        <begin position="22"/>
        <end position="115"/>
    </location>
</feature>
<protein>
    <submittedName>
        <fullName evidence="2">Ni/Co efflux regulator RcnB</fullName>
    </submittedName>
</protein>
<accession>A0A840FIJ0</accession>
<feature type="signal peptide" evidence="1">
    <location>
        <begin position="1"/>
        <end position="21"/>
    </location>
</feature>
<dbReference type="InterPro" id="IPR024572">
    <property type="entry name" value="RcnB"/>
</dbReference>
<evidence type="ECO:0000256" key="1">
    <source>
        <dbReference type="SAM" id="SignalP"/>
    </source>
</evidence>
<dbReference type="Proteomes" id="UP000529795">
    <property type="component" value="Unassembled WGS sequence"/>
</dbReference>
<evidence type="ECO:0000313" key="3">
    <source>
        <dbReference type="Proteomes" id="UP000529795"/>
    </source>
</evidence>
<dbReference type="AlphaFoldDB" id="A0A840FIJ0"/>
<dbReference type="Pfam" id="PF11776">
    <property type="entry name" value="RcnB"/>
    <property type="match status" value="1"/>
</dbReference>
<keyword evidence="3" id="KW-1185">Reference proteome</keyword>
<gene>
    <name evidence="2" type="ORF">GGQ80_001053</name>
</gene>
<reference evidence="2 3" key="1">
    <citation type="submission" date="2020-08" db="EMBL/GenBank/DDBJ databases">
        <title>Genomic Encyclopedia of Type Strains, Phase IV (KMG-IV): sequencing the most valuable type-strain genomes for metagenomic binning, comparative biology and taxonomic classification.</title>
        <authorList>
            <person name="Goeker M."/>
        </authorList>
    </citation>
    <scope>NUCLEOTIDE SEQUENCE [LARGE SCALE GENOMIC DNA]</scope>
    <source>
        <strain evidence="2 3">YC6723</strain>
    </source>
</reference>